<evidence type="ECO:0000313" key="4">
    <source>
        <dbReference type="EMBL" id="BDG03242.1"/>
    </source>
</evidence>
<keyword evidence="5" id="KW-1185">Reference proteome</keyword>
<feature type="region of interest" description="Disordered" evidence="1">
    <location>
        <begin position="253"/>
        <end position="274"/>
    </location>
</feature>
<feature type="chain" id="PRO_5045665904" evidence="2">
    <location>
        <begin position="25"/>
        <end position="274"/>
    </location>
</feature>
<dbReference type="EMBL" id="AP025591">
    <property type="protein sequence ID" value="BDG03242.1"/>
    <property type="molecule type" value="Genomic_DNA"/>
</dbReference>
<protein>
    <submittedName>
        <fullName evidence="4">Pullulanase</fullName>
    </submittedName>
</protein>
<reference evidence="5" key="1">
    <citation type="journal article" date="2022" name="Int. J. Syst. Evol. Microbiol.">
        <title>Anaeromyxobacter oryzae sp. nov., Anaeromyxobacter diazotrophicus sp. nov. and Anaeromyxobacter paludicola sp. nov., isolated from paddy soils.</title>
        <authorList>
            <person name="Itoh H."/>
            <person name="Xu Z."/>
            <person name="Mise K."/>
            <person name="Masuda Y."/>
            <person name="Ushijima N."/>
            <person name="Hayakawa C."/>
            <person name="Shiratori Y."/>
            <person name="Senoo K."/>
        </authorList>
    </citation>
    <scope>NUCLEOTIDE SEQUENCE [LARGE SCALE GENOMIC DNA]</scope>
    <source>
        <strain evidence="5">Red232</strain>
    </source>
</reference>
<dbReference type="InterPro" id="IPR019248">
    <property type="entry name" value="Glucodextran_C"/>
</dbReference>
<feature type="signal peptide" evidence="2">
    <location>
        <begin position="1"/>
        <end position="24"/>
    </location>
</feature>
<keyword evidence="2" id="KW-0732">Signal</keyword>
<evidence type="ECO:0000256" key="1">
    <source>
        <dbReference type="SAM" id="MobiDB-lite"/>
    </source>
</evidence>
<gene>
    <name evidence="4" type="ORF">AMOR_22380</name>
</gene>
<dbReference type="CDD" id="cd09626">
    <property type="entry name" value="DOMON_glucodextranase_like"/>
    <property type="match status" value="1"/>
</dbReference>
<dbReference type="Gene3D" id="2.60.40.1190">
    <property type="match status" value="1"/>
</dbReference>
<dbReference type="Pfam" id="PF09985">
    <property type="entry name" value="Glucodextran_C"/>
    <property type="match status" value="1"/>
</dbReference>
<sequence>MVKHILRSAALAVAACALAATAFAQEVDFKDPTGDDNGPGTYTYPTDPVYKPGSFDITGVKITQKGDKVTFAVSVNSDIENPWAMPDPANFSVQMIFIHVNTGKGAITKGVPGTNVQFAKGNGWDRVVVLSPQPAGRVKAEFRDKAADLLPALVVPEDTTAEGRTIHGTVDLKAMGGGSVTKWRYQVLMQSNEGFPDKHDVLTRKVNEYEGQHRFGGGNDGDCDPHVMDLLAGKAVGDKGEIDAQHKMLAYQCNPDGTSKKPATLTLVSPPKKK</sequence>
<proteinExistence type="predicted"/>
<evidence type="ECO:0000313" key="5">
    <source>
        <dbReference type="Proteomes" id="UP001162891"/>
    </source>
</evidence>
<feature type="domain" description="Glucodextranase-like C-terminal" evidence="3">
    <location>
        <begin position="28"/>
        <end position="265"/>
    </location>
</feature>
<accession>A0ABM7WUS0</accession>
<organism evidence="4 5">
    <name type="scientific">Anaeromyxobacter oryzae</name>
    <dbReference type="NCBI Taxonomy" id="2918170"/>
    <lineage>
        <taxon>Bacteria</taxon>
        <taxon>Pseudomonadati</taxon>
        <taxon>Myxococcota</taxon>
        <taxon>Myxococcia</taxon>
        <taxon>Myxococcales</taxon>
        <taxon>Cystobacterineae</taxon>
        <taxon>Anaeromyxobacteraceae</taxon>
        <taxon>Anaeromyxobacter</taxon>
    </lineage>
</organism>
<name>A0ABM7WUS0_9BACT</name>
<dbReference type="SUPFAM" id="SSF49344">
    <property type="entry name" value="CBD9-like"/>
    <property type="match status" value="1"/>
</dbReference>
<evidence type="ECO:0000256" key="2">
    <source>
        <dbReference type="SAM" id="SignalP"/>
    </source>
</evidence>
<dbReference type="Proteomes" id="UP001162891">
    <property type="component" value="Chromosome"/>
</dbReference>
<evidence type="ECO:0000259" key="3">
    <source>
        <dbReference type="Pfam" id="PF09985"/>
    </source>
</evidence>
<dbReference type="RefSeq" id="WP_248361073.1">
    <property type="nucleotide sequence ID" value="NZ_AP025591.1"/>
</dbReference>